<name>A0A2P5KCX8_9BURK</name>
<dbReference type="EMBL" id="PRDW01000003">
    <property type="protein sequence ID" value="PPB84559.1"/>
    <property type="molecule type" value="Genomic_DNA"/>
</dbReference>
<feature type="region of interest" description="Disordered" evidence="1">
    <location>
        <begin position="8"/>
        <end position="51"/>
    </location>
</feature>
<protein>
    <recommendedName>
        <fullName evidence="4">Phosphodiester glycosidase domain-containing protein</fullName>
    </recommendedName>
</protein>
<gene>
    <name evidence="2" type="ORF">B0O95_103252</name>
</gene>
<reference evidence="2 3" key="1">
    <citation type="submission" date="2018-01" db="EMBL/GenBank/DDBJ databases">
        <title>Genomic Encyclopedia of Type Strains, Phase III (KMG-III): the genomes of soil and plant-associated and newly described type strains.</title>
        <authorList>
            <person name="Whitman W."/>
        </authorList>
    </citation>
    <scope>NUCLEOTIDE SEQUENCE [LARGE SCALE GENOMIC DNA]</scope>
    <source>
        <strain evidence="2 3">HKI456</strain>
    </source>
</reference>
<proteinExistence type="predicted"/>
<sequence length="407" mass="43296">MLKCFPVLGRGSASSTSSTSDPTQADGFKPNCIGGRTATDQRSTGLPVPADSPLAKFREAVRKVSRDNRPVSVRAIPGTGIVHVKIQGDSKVFDSVGMKRIDTSNGPKRLEYLSIPAVRYVPHLAGGGKQPYVVSAMSDKETRQLMSPNQSLKSKLLSRDPPGPIAYINGGFYGHTGIREDEIGIKSYAANAPIGGAKVKGIKQIEGVRPQDAYEDDYHRVTFPNGSYVTLAPLLAQVNETTGQYENKFPAEKAANPKYAFEHTPLNRPGELGHASHPNARSAIDFPSSSRPAASPTALKTNRYRMVIAGDDSGVRGVRSTGMRMAEIAITVARIGAFNRDPGYAIACDGGSSTTMGIIDGQGKSLLSVQGLLNESSAVNFVALASSNPPKQTEDATVKLTPYVPKP</sequence>
<comment type="caution">
    <text evidence="2">The sequence shown here is derived from an EMBL/GenBank/DDBJ whole genome shotgun (WGS) entry which is preliminary data.</text>
</comment>
<organism evidence="2 3">
    <name type="scientific">Mycetohabitans endofungorum</name>
    <dbReference type="NCBI Taxonomy" id="417203"/>
    <lineage>
        <taxon>Bacteria</taxon>
        <taxon>Pseudomonadati</taxon>
        <taxon>Pseudomonadota</taxon>
        <taxon>Betaproteobacteria</taxon>
        <taxon>Burkholderiales</taxon>
        <taxon>Burkholderiaceae</taxon>
        <taxon>Mycetohabitans</taxon>
    </lineage>
</organism>
<evidence type="ECO:0008006" key="4">
    <source>
        <dbReference type="Google" id="ProtNLM"/>
    </source>
</evidence>
<feature type="region of interest" description="Disordered" evidence="1">
    <location>
        <begin position="388"/>
        <end position="407"/>
    </location>
</feature>
<feature type="region of interest" description="Disordered" evidence="1">
    <location>
        <begin position="270"/>
        <end position="297"/>
    </location>
</feature>
<evidence type="ECO:0000313" key="2">
    <source>
        <dbReference type="EMBL" id="PPB84559.1"/>
    </source>
</evidence>
<evidence type="ECO:0000256" key="1">
    <source>
        <dbReference type="SAM" id="MobiDB-lite"/>
    </source>
</evidence>
<feature type="compositionally biased region" description="Low complexity" evidence="1">
    <location>
        <begin position="287"/>
        <end position="297"/>
    </location>
</feature>
<accession>A0A2P5KCX8</accession>
<dbReference type="Proteomes" id="UP000243096">
    <property type="component" value="Unassembled WGS sequence"/>
</dbReference>
<keyword evidence="3" id="KW-1185">Reference proteome</keyword>
<dbReference type="AlphaFoldDB" id="A0A2P5KCX8"/>
<evidence type="ECO:0000313" key="3">
    <source>
        <dbReference type="Proteomes" id="UP000243096"/>
    </source>
</evidence>